<proteinExistence type="inferred from homology"/>
<dbReference type="EC" id="2.8.1.9" evidence="4"/>
<comment type="function">
    <text evidence="4">Sulfurates the molybdenum cofactor. Sulfation of molybdenum is essential for xanthine dehydrogenase (XDH) and aldehyde oxidase (ADO) enzymes in which molybdenum cofactor is liganded by 1 oxygen and 1 sulfur atom in active form.</text>
</comment>
<dbReference type="InterPro" id="IPR015424">
    <property type="entry name" value="PyrdxlP-dep_Trfase"/>
</dbReference>
<protein>
    <recommendedName>
        <fullName evidence="4">Molybdenum cofactor sulfurase</fullName>
        <shortName evidence="4">MCS</shortName>
        <shortName evidence="4">MOS</shortName>
        <shortName evidence="4">MoCo sulfurase</shortName>
        <ecNumber evidence="4">2.8.1.9</ecNumber>
    </recommendedName>
    <alternativeName>
        <fullName evidence="4">Molybdenum cofactor sulfurtransferase</fullName>
    </alternativeName>
    <alternativeName>
        <fullName evidence="4">Protein maroon-like</fullName>
        <shortName evidence="4">Ma-l</shortName>
    </alternativeName>
</protein>
<dbReference type="PROSITE" id="PS00455">
    <property type="entry name" value="AMP_BINDING"/>
    <property type="match status" value="1"/>
</dbReference>
<comment type="similarity">
    <text evidence="4">Belongs to the class-V pyridoxal-phosphate-dependent aminotransferase family. MOCOS subfamily.</text>
</comment>
<evidence type="ECO:0000313" key="6">
    <source>
        <dbReference type="EMBL" id="KAF2904992.1"/>
    </source>
</evidence>
<accession>A0A8K0GKI0</accession>
<dbReference type="GO" id="GO:0016829">
    <property type="term" value="F:lyase activity"/>
    <property type="evidence" value="ECO:0007669"/>
    <property type="project" value="UniProtKB-UniRule"/>
</dbReference>
<keyword evidence="7" id="KW-1185">Reference proteome</keyword>
<sequence>MENLKSGGSRYNPVYSVLQENLIKGEFSRLKDQCYLEHAGATLYSEKQMSDIFSDLGANIYGNPHANKLTEDLTDQIRYEILQHFNTSPEHYTLIFTSGSTGSLKMVAENFQYNENGTFVYLMDNHTSVLGMREYSETSVALPHEEAFKILSSQGYQRKQESGSANSLFVYPAQCNFSGTKYPLSWIEKVKNGILNGHNGINPSGNWFCMLDAASFVSTNYLDLSEFQPDFVCLSFYKMFGYPTGLGALLVKNSSAHVLKKKYFGGGTVFMALSSERIHVPRENLYERFEDGTLPFLSIVSLRHGFATWKRLRLRIVDISRHTFALAQYVFQRLVRLHHGNGKPAVVFYHDTDFQDVNSQGGIINFNLLRPSGEFIGYAEVLHISNLYGIHLRTGCFCNPGACQRHLGLTTNDIKNHFNAGHVCGDQNDLIDGYPTGSVRISFGYMSTKKDADTFLDMVEECFVTKPIIRQIPVGWKTLQEKAQQKFKIERKNHDKTCINNDLLVEAALMTEIRNCDINSDSNQNGILKQIFIYPVKSCAAFSIDESWELTNTGFKYDRQWMIVNANGVCVTQKNDTRLCLIKPKININKKVLEMHFEGESVMNVPLNMSASKINSVWPLKCQSKVCGDRIQGWDCGNEVGNWLSEVLGLPGLRLLRQCNDDNGISRSSKQGGQPQLSLTNQAQFLLINTASVQWLMDCIPENQFNKDLQGLINRFRPNFVVEFLQPFVENSCSQIKIGNILFKCDGQCTRCQMICIDQSTGEKSVEPLKTLSKEFNGKISFGAYLSNTTTKHSSNLKLNDSVTGLFGIIK</sequence>
<dbReference type="Proteomes" id="UP000801492">
    <property type="component" value="Unassembled WGS sequence"/>
</dbReference>
<dbReference type="FunFam" id="3.40.640.10:FF:000119">
    <property type="entry name" value="Molybdenum cofactor sulfurase"/>
    <property type="match status" value="1"/>
</dbReference>
<dbReference type="Gene3D" id="3.90.1150.10">
    <property type="entry name" value="Aspartate Aminotransferase, domain 1"/>
    <property type="match status" value="1"/>
</dbReference>
<dbReference type="SUPFAM" id="SSF141673">
    <property type="entry name" value="MOSC N-terminal domain-like"/>
    <property type="match status" value="1"/>
</dbReference>
<feature type="modified residue" description="N6-(pyridoxal phosphate)lysine" evidence="4">
    <location>
        <position position="238"/>
    </location>
</feature>
<dbReference type="Gene3D" id="3.40.640.10">
    <property type="entry name" value="Type I PLP-dependent aspartate aminotransferase-like (Major domain)"/>
    <property type="match status" value="1"/>
</dbReference>
<evidence type="ECO:0000259" key="5">
    <source>
        <dbReference type="PROSITE" id="PS51340"/>
    </source>
</evidence>
<evidence type="ECO:0000256" key="1">
    <source>
        <dbReference type="ARBA" id="ARBA00022679"/>
    </source>
</evidence>
<dbReference type="SUPFAM" id="SSF53383">
    <property type="entry name" value="PLP-dependent transferases"/>
    <property type="match status" value="1"/>
</dbReference>
<dbReference type="InterPro" id="IPR015422">
    <property type="entry name" value="PyrdxlP-dep_Trfase_small"/>
</dbReference>
<dbReference type="PANTHER" id="PTHR14237">
    <property type="entry name" value="MOLYBDOPTERIN COFACTOR SULFURASE MOSC"/>
    <property type="match status" value="1"/>
</dbReference>
<dbReference type="OrthoDB" id="420046at2759"/>
<evidence type="ECO:0000256" key="2">
    <source>
        <dbReference type="ARBA" id="ARBA00022898"/>
    </source>
</evidence>
<dbReference type="InterPro" id="IPR000192">
    <property type="entry name" value="Aminotrans_V_dom"/>
</dbReference>
<dbReference type="InterPro" id="IPR028886">
    <property type="entry name" value="MoCo_sulfurase"/>
</dbReference>
<name>A0A8K0GKI0_IGNLU</name>
<dbReference type="Pfam" id="PF00266">
    <property type="entry name" value="Aminotran_5"/>
    <property type="match status" value="1"/>
</dbReference>
<keyword evidence="2 4" id="KW-0663">Pyridoxal phosphate</keyword>
<comment type="cofactor">
    <cofactor evidence="4">
        <name>pyridoxal 5'-phosphate</name>
        <dbReference type="ChEBI" id="CHEBI:597326"/>
    </cofactor>
</comment>
<dbReference type="Pfam" id="PF03476">
    <property type="entry name" value="MOSC_N"/>
    <property type="match status" value="1"/>
</dbReference>
<dbReference type="PROSITE" id="PS51340">
    <property type="entry name" value="MOSC"/>
    <property type="match status" value="1"/>
</dbReference>
<dbReference type="Pfam" id="PF03473">
    <property type="entry name" value="MOSC"/>
    <property type="match status" value="1"/>
</dbReference>
<dbReference type="InterPro" id="IPR005302">
    <property type="entry name" value="MoCF_Sase_C"/>
</dbReference>
<organism evidence="6 7">
    <name type="scientific">Ignelater luminosus</name>
    <name type="common">Cucubano</name>
    <name type="synonym">Pyrophorus luminosus</name>
    <dbReference type="NCBI Taxonomy" id="2038154"/>
    <lineage>
        <taxon>Eukaryota</taxon>
        <taxon>Metazoa</taxon>
        <taxon>Ecdysozoa</taxon>
        <taxon>Arthropoda</taxon>
        <taxon>Hexapoda</taxon>
        <taxon>Insecta</taxon>
        <taxon>Pterygota</taxon>
        <taxon>Neoptera</taxon>
        <taxon>Endopterygota</taxon>
        <taxon>Coleoptera</taxon>
        <taxon>Polyphaga</taxon>
        <taxon>Elateriformia</taxon>
        <taxon>Elateroidea</taxon>
        <taxon>Elateridae</taxon>
        <taxon>Agrypninae</taxon>
        <taxon>Pyrophorini</taxon>
        <taxon>Ignelater</taxon>
    </lineage>
</organism>
<dbReference type="AlphaFoldDB" id="A0A8K0GKI0"/>
<feature type="domain" description="MOSC" evidence="5">
    <location>
        <begin position="645"/>
        <end position="806"/>
    </location>
</feature>
<dbReference type="InterPro" id="IPR015421">
    <property type="entry name" value="PyrdxlP-dep_Trfase_major"/>
</dbReference>
<dbReference type="InterPro" id="IPR020845">
    <property type="entry name" value="AMP-binding_CS"/>
</dbReference>
<evidence type="ECO:0000256" key="3">
    <source>
        <dbReference type="ARBA" id="ARBA00023150"/>
    </source>
</evidence>
<dbReference type="InterPro" id="IPR005303">
    <property type="entry name" value="MOCOS_middle"/>
</dbReference>
<gene>
    <name evidence="4" type="primary">mal</name>
    <name evidence="6" type="ORF">ILUMI_01176</name>
</gene>
<feature type="active site" evidence="4">
    <location>
        <position position="398"/>
    </location>
</feature>
<dbReference type="GO" id="GO:0030170">
    <property type="term" value="F:pyridoxal phosphate binding"/>
    <property type="evidence" value="ECO:0007669"/>
    <property type="project" value="UniProtKB-UniRule"/>
</dbReference>
<comment type="catalytic activity">
    <reaction evidence="4">
        <text>Mo-molybdopterin + L-cysteine + AH2 = thio-Mo-molybdopterin + L-alanine + A + H2O</text>
        <dbReference type="Rhea" id="RHEA:42636"/>
        <dbReference type="ChEBI" id="CHEBI:13193"/>
        <dbReference type="ChEBI" id="CHEBI:15377"/>
        <dbReference type="ChEBI" id="CHEBI:17499"/>
        <dbReference type="ChEBI" id="CHEBI:35235"/>
        <dbReference type="ChEBI" id="CHEBI:57972"/>
        <dbReference type="ChEBI" id="CHEBI:71302"/>
        <dbReference type="ChEBI" id="CHEBI:82685"/>
        <dbReference type="EC" id="2.8.1.9"/>
    </reaction>
</comment>
<keyword evidence="1 4" id="KW-0808">Transferase</keyword>
<keyword evidence="3 4" id="KW-0501">Molybdenum cofactor biosynthesis</keyword>
<dbReference type="GO" id="GO:0030151">
    <property type="term" value="F:molybdenum ion binding"/>
    <property type="evidence" value="ECO:0007669"/>
    <property type="project" value="UniProtKB-UniRule"/>
</dbReference>
<dbReference type="PANTHER" id="PTHR14237:SF80">
    <property type="entry name" value="MOLYBDENUM COFACTOR SULFURASE"/>
    <property type="match status" value="1"/>
</dbReference>
<dbReference type="GO" id="GO:0008265">
    <property type="term" value="F:molybdenum cofactor sulfurtransferase activity"/>
    <property type="evidence" value="ECO:0007669"/>
    <property type="project" value="UniProtKB-UniRule"/>
</dbReference>
<evidence type="ECO:0000313" key="7">
    <source>
        <dbReference type="Proteomes" id="UP000801492"/>
    </source>
</evidence>
<comment type="caution">
    <text evidence="6">The sequence shown here is derived from an EMBL/GenBank/DDBJ whole genome shotgun (WGS) entry which is preliminary data.</text>
</comment>
<evidence type="ECO:0000256" key="4">
    <source>
        <dbReference type="HAMAP-Rule" id="MF_03050"/>
    </source>
</evidence>
<dbReference type="GO" id="GO:0006777">
    <property type="term" value="P:Mo-molybdopterin cofactor biosynthetic process"/>
    <property type="evidence" value="ECO:0007669"/>
    <property type="project" value="UniProtKB-UniRule"/>
</dbReference>
<dbReference type="EMBL" id="VTPC01000626">
    <property type="protein sequence ID" value="KAF2904992.1"/>
    <property type="molecule type" value="Genomic_DNA"/>
</dbReference>
<reference evidence="6" key="1">
    <citation type="submission" date="2019-08" db="EMBL/GenBank/DDBJ databases">
        <title>The genome of the North American firefly Photinus pyralis.</title>
        <authorList>
            <consortium name="Photinus pyralis genome working group"/>
            <person name="Fallon T.R."/>
            <person name="Sander Lower S.E."/>
            <person name="Weng J.-K."/>
        </authorList>
    </citation>
    <scope>NUCLEOTIDE SEQUENCE</scope>
    <source>
        <strain evidence="6">TRF0915ILg1</strain>
        <tissue evidence="6">Whole body</tissue>
    </source>
</reference>
<dbReference type="HAMAP" id="MF_03050">
    <property type="entry name" value="MOCOS"/>
    <property type="match status" value="1"/>
</dbReference>